<sequence>MANNKGKDIVPSLDQYQYDDSLFENININDFGNDPDPTFADMWQYEGPSTDSSSLPQQNNGNGQGHENRIGPNETLYDNDPFSDPMIQQWGTSSINDGGNFEAGLSEVHGQKSHPYPNASNLTFNIDPFSDPMIQHVGTSSINQGGNFEMGPPELHRENSHPCPNGPGNSSETMPPLLWPEPPLPSFCDSCSMLREIVHTNGDNVIKLEIHGRVGLIRHAIQKQSTNNGTCDSQIFDLSEKSYEEIKIFLTKYCLHHKSSGYNLMPDPLSTYYEALCVGLDLSTGLNDEPHPNLGALSPNVEQEAPDVEQEAEAEVGVERAPKNTVAIQRERVGKMTLVDFTDYFHLPIEDAAKKVNLCPTVIKKICRKEGLKRWPHRKLKALVKQISALKQRLNAENPESRELTEAEIERLEEEMIQHCGGICPTLVEE</sequence>
<gene>
    <name evidence="1" type="ORF">L6164_024461</name>
</gene>
<dbReference type="EMBL" id="CM039435">
    <property type="protein sequence ID" value="KAI4316483.1"/>
    <property type="molecule type" value="Genomic_DNA"/>
</dbReference>
<dbReference type="Proteomes" id="UP000828941">
    <property type="component" value="Chromosome 10"/>
</dbReference>
<name>A0ACB9LXI7_BAUVA</name>
<reference evidence="1 2" key="1">
    <citation type="journal article" date="2022" name="DNA Res.">
        <title>Chromosomal-level genome assembly of the orchid tree Bauhinia variegata (Leguminosae; Cercidoideae) supports the allotetraploid origin hypothesis of Bauhinia.</title>
        <authorList>
            <person name="Zhong Y."/>
            <person name="Chen Y."/>
            <person name="Zheng D."/>
            <person name="Pang J."/>
            <person name="Liu Y."/>
            <person name="Luo S."/>
            <person name="Meng S."/>
            <person name="Qian L."/>
            <person name="Wei D."/>
            <person name="Dai S."/>
            <person name="Zhou R."/>
        </authorList>
    </citation>
    <scope>NUCLEOTIDE SEQUENCE [LARGE SCALE GENOMIC DNA]</scope>
    <source>
        <strain evidence="1">BV-YZ2020</strain>
    </source>
</reference>
<evidence type="ECO:0000313" key="1">
    <source>
        <dbReference type="EMBL" id="KAI4316483.1"/>
    </source>
</evidence>
<proteinExistence type="predicted"/>
<accession>A0ACB9LXI7</accession>
<evidence type="ECO:0000313" key="2">
    <source>
        <dbReference type="Proteomes" id="UP000828941"/>
    </source>
</evidence>
<organism evidence="1 2">
    <name type="scientific">Bauhinia variegata</name>
    <name type="common">Purple orchid tree</name>
    <name type="synonym">Phanera variegata</name>
    <dbReference type="NCBI Taxonomy" id="167791"/>
    <lineage>
        <taxon>Eukaryota</taxon>
        <taxon>Viridiplantae</taxon>
        <taxon>Streptophyta</taxon>
        <taxon>Embryophyta</taxon>
        <taxon>Tracheophyta</taxon>
        <taxon>Spermatophyta</taxon>
        <taxon>Magnoliopsida</taxon>
        <taxon>eudicotyledons</taxon>
        <taxon>Gunneridae</taxon>
        <taxon>Pentapetalae</taxon>
        <taxon>rosids</taxon>
        <taxon>fabids</taxon>
        <taxon>Fabales</taxon>
        <taxon>Fabaceae</taxon>
        <taxon>Cercidoideae</taxon>
        <taxon>Cercideae</taxon>
        <taxon>Bauhiniinae</taxon>
        <taxon>Bauhinia</taxon>
    </lineage>
</organism>
<comment type="caution">
    <text evidence="1">The sequence shown here is derived from an EMBL/GenBank/DDBJ whole genome shotgun (WGS) entry which is preliminary data.</text>
</comment>
<protein>
    <submittedName>
        <fullName evidence="1">Uncharacterized protein</fullName>
    </submittedName>
</protein>
<keyword evidence="2" id="KW-1185">Reference proteome</keyword>